<evidence type="ECO:0000313" key="7">
    <source>
        <dbReference type="EMBL" id="PYE54421.1"/>
    </source>
</evidence>
<evidence type="ECO:0000256" key="6">
    <source>
        <dbReference type="HAMAP-Rule" id="MF_00735"/>
    </source>
</evidence>
<dbReference type="GO" id="GO:0005737">
    <property type="term" value="C:cytoplasm"/>
    <property type="evidence" value="ECO:0007669"/>
    <property type="project" value="UniProtKB-SubCell"/>
</dbReference>
<comment type="caution">
    <text evidence="7">The sequence shown here is derived from an EMBL/GenBank/DDBJ whole genome shotgun (WGS) entry which is preliminary data.</text>
</comment>
<protein>
    <recommendedName>
        <fullName evidence="6">Ribosomal protein L11 methyltransferase</fullName>
        <shortName evidence="6">L11 Mtase</shortName>
        <ecNumber evidence="6">2.1.1.-</ecNumber>
    </recommendedName>
</protein>
<feature type="binding site" evidence="6">
    <location>
        <position position="130"/>
    </location>
    <ligand>
        <name>S-adenosyl-L-methionine</name>
        <dbReference type="ChEBI" id="CHEBI:59789"/>
    </ligand>
</feature>
<organism evidence="7 8">
    <name type="scientific">Deinococcus yavapaiensis KR-236</name>
    <dbReference type="NCBI Taxonomy" id="694435"/>
    <lineage>
        <taxon>Bacteria</taxon>
        <taxon>Thermotogati</taxon>
        <taxon>Deinococcota</taxon>
        <taxon>Deinococci</taxon>
        <taxon>Deinococcales</taxon>
        <taxon>Deinococcaceae</taxon>
        <taxon>Deinococcus</taxon>
    </lineage>
</organism>
<comment type="function">
    <text evidence="6">Methylates ribosomal protein L11.</text>
</comment>
<comment type="subcellular location">
    <subcellularLocation>
        <location evidence="6">Cytoplasm</location>
    </subcellularLocation>
</comment>
<dbReference type="AlphaFoldDB" id="A0A318SB41"/>
<evidence type="ECO:0000256" key="4">
    <source>
        <dbReference type="ARBA" id="ARBA00022679"/>
    </source>
</evidence>
<dbReference type="GO" id="GO:0005840">
    <property type="term" value="C:ribosome"/>
    <property type="evidence" value="ECO:0007669"/>
    <property type="project" value="UniProtKB-KW"/>
</dbReference>
<feature type="binding site" evidence="6">
    <location>
        <position position="198"/>
    </location>
    <ligand>
        <name>S-adenosyl-L-methionine</name>
        <dbReference type="ChEBI" id="CHEBI:59789"/>
    </ligand>
</feature>
<feature type="binding site" evidence="6">
    <location>
        <position position="109"/>
    </location>
    <ligand>
        <name>S-adenosyl-L-methionine</name>
        <dbReference type="ChEBI" id="CHEBI:59789"/>
    </ligand>
</feature>
<dbReference type="GO" id="GO:0016279">
    <property type="term" value="F:protein-lysine N-methyltransferase activity"/>
    <property type="evidence" value="ECO:0007669"/>
    <property type="project" value="RHEA"/>
</dbReference>
<dbReference type="RefSeq" id="WP_110886214.1">
    <property type="nucleotide sequence ID" value="NZ_QJSX01000005.1"/>
</dbReference>
<gene>
    <name evidence="6" type="primary">prmA</name>
    <name evidence="7" type="ORF">DES52_10558</name>
</gene>
<proteinExistence type="inferred from homology"/>
<dbReference type="OrthoDB" id="9785995at2"/>
<evidence type="ECO:0000256" key="1">
    <source>
        <dbReference type="ARBA" id="ARBA00009741"/>
    </source>
</evidence>
<dbReference type="InterPro" id="IPR029063">
    <property type="entry name" value="SAM-dependent_MTases_sf"/>
</dbReference>
<keyword evidence="3 6" id="KW-0489">Methyltransferase</keyword>
<dbReference type="CDD" id="cd02440">
    <property type="entry name" value="AdoMet_MTases"/>
    <property type="match status" value="1"/>
</dbReference>
<comment type="similarity">
    <text evidence="1 6">Belongs to the methyltransferase superfamily. PrmA family.</text>
</comment>
<dbReference type="GO" id="GO:0032259">
    <property type="term" value="P:methylation"/>
    <property type="evidence" value="ECO:0007669"/>
    <property type="project" value="UniProtKB-KW"/>
</dbReference>
<evidence type="ECO:0000313" key="8">
    <source>
        <dbReference type="Proteomes" id="UP000248326"/>
    </source>
</evidence>
<dbReference type="PIRSF" id="PIRSF000401">
    <property type="entry name" value="RPL11_MTase"/>
    <property type="match status" value="1"/>
</dbReference>
<dbReference type="EMBL" id="QJSX01000005">
    <property type="protein sequence ID" value="PYE54421.1"/>
    <property type="molecule type" value="Genomic_DNA"/>
</dbReference>
<dbReference type="SUPFAM" id="SSF53335">
    <property type="entry name" value="S-adenosyl-L-methionine-dependent methyltransferases"/>
    <property type="match status" value="1"/>
</dbReference>
<keyword evidence="2 6" id="KW-0963">Cytoplasm</keyword>
<reference evidence="7 8" key="1">
    <citation type="submission" date="2018-06" db="EMBL/GenBank/DDBJ databases">
        <title>Genomic Encyclopedia of Type Strains, Phase IV (KMG-IV): sequencing the most valuable type-strain genomes for metagenomic binning, comparative biology and taxonomic classification.</title>
        <authorList>
            <person name="Goeker M."/>
        </authorList>
    </citation>
    <scope>NUCLEOTIDE SEQUENCE [LARGE SCALE GENOMIC DNA]</scope>
    <source>
        <strain evidence="7 8">DSM 18048</strain>
    </source>
</reference>
<dbReference type="EC" id="2.1.1.-" evidence="6"/>
<keyword evidence="7" id="KW-0689">Ribosomal protein</keyword>
<dbReference type="Pfam" id="PF06325">
    <property type="entry name" value="PrmA"/>
    <property type="match status" value="1"/>
</dbReference>
<dbReference type="NCBIfam" id="NF001790">
    <property type="entry name" value="PRK00517.3-3"/>
    <property type="match status" value="1"/>
</dbReference>
<keyword evidence="7" id="KW-0687">Ribonucleoprotein</keyword>
<accession>A0A318SB41</accession>
<comment type="catalytic activity">
    <reaction evidence="6">
        <text>L-lysyl-[protein] + 3 S-adenosyl-L-methionine = N(6),N(6),N(6)-trimethyl-L-lysyl-[protein] + 3 S-adenosyl-L-homocysteine + 3 H(+)</text>
        <dbReference type="Rhea" id="RHEA:54192"/>
        <dbReference type="Rhea" id="RHEA-COMP:9752"/>
        <dbReference type="Rhea" id="RHEA-COMP:13826"/>
        <dbReference type="ChEBI" id="CHEBI:15378"/>
        <dbReference type="ChEBI" id="CHEBI:29969"/>
        <dbReference type="ChEBI" id="CHEBI:57856"/>
        <dbReference type="ChEBI" id="CHEBI:59789"/>
        <dbReference type="ChEBI" id="CHEBI:61961"/>
    </reaction>
</comment>
<dbReference type="PANTHER" id="PTHR43648">
    <property type="entry name" value="ELECTRON TRANSFER FLAVOPROTEIN BETA SUBUNIT LYSINE METHYLTRANSFERASE"/>
    <property type="match status" value="1"/>
</dbReference>
<feature type="binding site" evidence="6">
    <location>
        <position position="152"/>
    </location>
    <ligand>
        <name>S-adenosyl-L-methionine</name>
        <dbReference type="ChEBI" id="CHEBI:59789"/>
    </ligand>
</feature>
<dbReference type="InterPro" id="IPR004498">
    <property type="entry name" value="Ribosomal_PrmA_MeTrfase"/>
</dbReference>
<dbReference type="Gene3D" id="3.30.70.1170">
    <property type="entry name" value="Sun protein, domain 3"/>
    <property type="match status" value="1"/>
</dbReference>
<keyword evidence="5 6" id="KW-0949">S-adenosyl-L-methionine</keyword>
<dbReference type="Gene3D" id="3.40.50.150">
    <property type="entry name" value="Vaccinia Virus protein VP39"/>
    <property type="match status" value="1"/>
</dbReference>
<name>A0A318SB41_9DEIO</name>
<keyword evidence="8" id="KW-1185">Reference proteome</keyword>
<evidence type="ECO:0000256" key="2">
    <source>
        <dbReference type="ARBA" id="ARBA00022490"/>
    </source>
</evidence>
<dbReference type="InterPro" id="IPR050078">
    <property type="entry name" value="Ribosomal_L11_MeTrfase_PrmA"/>
</dbReference>
<dbReference type="Proteomes" id="UP000248326">
    <property type="component" value="Unassembled WGS sequence"/>
</dbReference>
<keyword evidence="4 6" id="KW-0808">Transferase</keyword>
<dbReference type="HAMAP" id="MF_00735">
    <property type="entry name" value="Methyltr_PrmA"/>
    <property type="match status" value="1"/>
</dbReference>
<evidence type="ECO:0000256" key="5">
    <source>
        <dbReference type="ARBA" id="ARBA00022691"/>
    </source>
</evidence>
<evidence type="ECO:0000256" key="3">
    <source>
        <dbReference type="ARBA" id="ARBA00022603"/>
    </source>
</evidence>
<dbReference type="PANTHER" id="PTHR43648:SF1">
    <property type="entry name" value="ELECTRON TRANSFER FLAVOPROTEIN BETA SUBUNIT LYSINE METHYLTRANSFERASE"/>
    <property type="match status" value="1"/>
</dbReference>
<sequence length="261" mass="28506">MWVFVLKRENASHEADLDVLWDFGATGLEEGEREVRAYFERRVDLPLIGEWQQAEERDWQAEWKASLRPVEAGRITIVPPWLRGEVPEGRLALVIDIGMAFGTGHHETTRMAVEELGRTDLAGKRVLDVGTGSGVLAIAAMRLGASEALGVDLDPVTIPAARENARANGLDPDGLTLRFVEGTLSDVRAAPFDVIVANLYAELHDMLMNQYRDVIVASGSLLLTGILTSKLDVVLAALARQGFSHVDTRTDGDWALVAARA</sequence>